<dbReference type="AlphaFoldDB" id="A0A8C4NG05"/>
<sequence>MAREDDVEVLVRRIFKDISSAFRRNPDIDEIGVIACPEARYNRSPVVAVGPKLGLESWCLKLLAPHLHSRLVQHRRGKIWLDPDALVELTHTLLLLNPDCTTAWNVRKELIQVGLLQPGKDLWLGRLALSRFPKSPDTWIHRRWLLQRLVAAKEIAEAPSGDFFEAFQTLLHGELVVCTAAADRYPSNYNAWSHRCWVIQHLAGCCPKVLQAELESTQAWVENHVSDHSGFHYRQFLLGALAADTVGMSQACVHMHPSTNIPAVEMCAGGSLAAQHIHNEFDLCTDLNLAYPGHESLWSHRRFLFHLWHKVAGAMSGEIYNGPLRSLSPLAVSLQTLETHDEGHERKRLKRCPSWQRHDLQAEQEFAAGFLAKSMNHVQSRFASTYLKWIDAVSGSWTPP</sequence>
<dbReference type="PANTHER" id="PTHR11129">
    <property type="entry name" value="PROTEIN FARNESYLTRANSFERASE ALPHA SUBUNIT/RAB GERANYLGERANYL TRANSFERASE ALPHA SUBUNIT"/>
    <property type="match status" value="1"/>
</dbReference>
<dbReference type="Proteomes" id="UP000694388">
    <property type="component" value="Unplaced"/>
</dbReference>
<evidence type="ECO:0000313" key="6">
    <source>
        <dbReference type="Proteomes" id="UP000694388"/>
    </source>
</evidence>
<reference evidence="5" key="2">
    <citation type="submission" date="2025-09" db="UniProtKB">
        <authorList>
            <consortium name="Ensembl"/>
        </authorList>
    </citation>
    <scope>IDENTIFICATION</scope>
</reference>
<dbReference type="GO" id="GO:0005737">
    <property type="term" value="C:cytoplasm"/>
    <property type="evidence" value="ECO:0007669"/>
    <property type="project" value="TreeGrafter"/>
</dbReference>
<dbReference type="OMA" id="CCNTEQR"/>
<organism evidence="5 6">
    <name type="scientific">Eptatretus burgeri</name>
    <name type="common">Inshore hagfish</name>
    <dbReference type="NCBI Taxonomy" id="7764"/>
    <lineage>
        <taxon>Eukaryota</taxon>
        <taxon>Metazoa</taxon>
        <taxon>Chordata</taxon>
        <taxon>Craniata</taxon>
        <taxon>Vertebrata</taxon>
        <taxon>Cyclostomata</taxon>
        <taxon>Myxini</taxon>
        <taxon>Myxiniformes</taxon>
        <taxon>Myxinidae</taxon>
        <taxon>Eptatretinae</taxon>
        <taxon>Eptatretus</taxon>
    </lineage>
</organism>
<dbReference type="PROSITE" id="PS51147">
    <property type="entry name" value="PFTA"/>
    <property type="match status" value="1"/>
</dbReference>
<evidence type="ECO:0000256" key="1">
    <source>
        <dbReference type="ARBA" id="ARBA00006734"/>
    </source>
</evidence>
<dbReference type="PANTHER" id="PTHR11129:SF3">
    <property type="entry name" value="PROTEIN PRENYLTRANSFERASE ALPHA SUBUNIT REPEAT-CONTAINING PROTEIN 1"/>
    <property type="match status" value="1"/>
</dbReference>
<dbReference type="GO" id="GO:0008318">
    <property type="term" value="F:protein prenyltransferase activity"/>
    <property type="evidence" value="ECO:0007669"/>
    <property type="project" value="InterPro"/>
</dbReference>
<reference evidence="5" key="1">
    <citation type="submission" date="2025-08" db="UniProtKB">
        <authorList>
            <consortium name="Ensembl"/>
        </authorList>
    </citation>
    <scope>IDENTIFICATION</scope>
</reference>
<keyword evidence="2" id="KW-0637">Prenyltransferase</keyword>
<evidence type="ECO:0000256" key="2">
    <source>
        <dbReference type="ARBA" id="ARBA00022602"/>
    </source>
</evidence>
<keyword evidence="3" id="KW-0808">Transferase</keyword>
<keyword evidence="4" id="KW-0677">Repeat</keyword>
<dbReference type="SUPFAM" id="SSF48439">
    <property type="entry name" value="Protein prenylyltransferase"/>
    <property type="match status" value="1"/>
</dbReference>
<evidence type="ECO:0000256" key="3">
    <source>
        <dbReference type="ARBA" id="ARBA00022679"/>
    </source>
</evidence>
<protein>
    <submittedName>
        <fullName evidence="5">Protein prenyltransferase alpha subunit repeat containing 1</fullName>
    </submittedName>
</protein>
<evidence type="ECO:0000256" key="4">
    <source>
        <dbReference type="ARBA" id="ARBA00022737"/>
    </source>
</evidence>
<dbReference type="Ensembl" id="ENSEBUT00000007666.1">
    <property type="protein sequence ID" value="ENSEBUP00000007192.1"/>
    <property type="gene ID" value="ENSEBUG00000004713.1"/>
</dbReference>
<dbReference type="InterPro" id="IPR002088">
    <property type="entry name" value="Prenyl_trans_a"/>
</dbReference>
<comment type="similarity">
    <text evidence="1">Belongs to the protein prenyltransferase subunit alpha family.</text>
</comment>
<dbReference type="GeneTree" id="ENSGT00390000017892"/>
<proteinExistence type="inferred from homology"/>
<evidence type="ECO:0000313" key="5">
    <source>
        <dbReference type="Ensembl" id="ENSEBUP00000007192.1"/>
    </source>
</evidence>
<accession>A0A8C4NG05</accession>
<keyword evidence="6" id="KW-1185">Reference proteome</keyword>
<name>A0A8C4NG05_EPTBU</name>
<dbReference type="Gene3D" id="1.25.40.120">
    <property type="entry name" value="Protein prenylyltransferase"/>
    <property type="match status" value="1"/>
</dbReference>
<dbReference type="Pfam" id="PF01239">
    <property type="entry name" value="PPTA"/>
    <property type="match status" value="3"/>
</dbReference>